<dbReference type="GeneID" id="136085231"/>
<keyword evidence="2" id="KW-1185">Reference proteome</keyword>
<sequence>MAETSTEDVFLAEKVVDSGFGQQDGKRYYKVKWVRYTWEAEDALTHLKDMLDRFWEEHNENQNKLKSTTETTIHGNSSPEKPCYKASGEEHLLFNSVMQSMRGFTLCNTV</sequence>
<feature type="compositionally biased region" description="Polar residues" evidence="1">
    <location>
        <begin position="64"/>
        <end position="79"/>
    </location>
</feature>
<dbReference type="SUPFAM" id="SSF54160">
    <property type="entry name" value="Chromo domain-like"/>
    <property type="match status" value="1"/>
</dbReference>
<organism evidence="2 3">
    <name type="scientific">Hydra vulgaris</name>
    <name type="common">Hydra</name>
    <name type="synonym">Hydra attenuata</name>
    <dbReference type="NCBI Taxonomy" id="6087"/>
    <lineage>
        <taxon>Eukaryota</taxon>
        <taxon>Metazoa</taxon>
        <taxon>Cnidaria</taxon>
        <taxon>Hydrozoa</taxon>
        <taxon>Hydroidolina</taxon>
        <taxon>Anthoathecata</taxon>
        <taxon>Aplanulata</taxon>
        <taxon>Hydridae</taxon>
        <taxon>Hydra</taxon>
    </lineage>
</organism>
<accession>A0ABM4CLD4</accession>
<evidence type="ECO:0000313" key="3">
    <source>
        <dbReference type="RefSeq" id="XP_065662592.1"/>
    </source>
</evidence>
<dbReference type="Proteomes" id="UP001652625">
    <property type="component" value="Chromosome 09"/>
</dbReference>
<evidence type="ECO:0000256" key="1">
    <source>
        <dbReference type="SAM" id="MobiDB-lite"/>
    </source>
</evidence>
<protein>
    <submittedName>
        <fullName evidence="3">Uncharacterized protein LOC136085231</fullName>
    </submittedName>
</protein>
<reference evidence="3" key="1">
    <citation type="submission" date="2025-08" db="UniProtKB">
        <authorList>
            <consortium name="RefSeq"/>
        </authorList>
    </citation>
    <scope>IDENTIFICATION</scope>
</reference>
<dbReference type="RefSeq" id="XP_065662592.1">
    <property type="nucleotide sequence ID" value="XM_065806520.1"/>
</dbReference>
<dbReference type="InterPro" id="IPR016197">
    <property type="entry name" value="Chromo-like_dom_sf"/>
</dbReference>
<gene>
    <name evidence="3" type="primary">LOC136085231</name>
</gene>
<dbReference type="Gene3D" id="2.40.50.40">
    <property type="match status" value="1"/>
</dbReference>
<dbReference type="CDD" id="cd00024">
    <property type="entry name" value="CD_CSD"/>
    <property type="match status" value="1"/>
</dbReference>
<feature type="region of interest" description="Disordered" evidence="1">
    <location>
        <begin position="62"/>
        <end position="82"/>
    </location>
</feature>
<name>A0ABM4CLD4_HYDVU</name>
<proteinExistence type="predicted"/>
<evidence type="ECO:0000313" key="2">
    <source>
        <dbReference type="Proteomes" id="UP001652625"/>
    </source>
</evidence>